<evidence type="ECO:0000256" key="2">
    <source>
        <dbReference type="ARBA" id="ARBA00022448"/>
    </source>
</evidence>
<dbReference type="SUPFAM" id="SSF103473">
    <property type="entry name" value="MFS general substrate transporter"/>
    <property type="match status" value="1"/>
</dbReference>
<dbReference type="EMBL" id="CP133720">
    <property type="protein sequence ID" value="WMW79476.1"/>
    <property type="molecule type" value="Genomic_DNA"/>
</dbReference>
<feature type="transmembrane region" description="Helical" evidence="6">
    <location>
        <begin position="301"/>
        <end position="321"/>
    </location>
</feature>
<feature type="transmembrane region" description="Helical" evidence="6">
    <location>
        <begin position="363"/>
        <end position="384"/>
    </location>
</feature>
<keyword evidence="4 6" id="KW-1133">Transmembrane helix</keyword>
<name>A0ABY9RE24_9BURK</name>
<gene>
    <name evidence="7" type="ORF">RF679_12555</name>
</gene>
<reference evidence="7" key="1">
    <citation type="submission" date="2023-09" db="EMBL/GenBank/DDBJ databases">
        <title>Undibacterium sp. 20NA77.5 isolated from freshwater.</title>
        <authorList>
            <person name="Le V."/>
            <person name="Ko S.-R."/>
            <person name="Ahn C.-Y."/>
            <person name="Oh H.-M."/>
        </authorList>
    </citation>
    <scope>NUCLEOTIDE SEQUENCE</scope>
    <source>
        <strain evidence="7">20NA77.5</strain>
    </source>
</reference>
<evidence type="ECO:0000256" key="6">
    <source>
        <dbReference type="SAM" id="Phobius"/>
    </source>
</evidence>
<dbReference type="Gene3D" id="1.20.1250.20">
    <property type="entry name" value="MFS general substrate transporter like domains"/>
    <property type="match status" value="2"/>
</dbReference>
<evidence type="ECO:0000313" key="8">
    <source>
        <dbReference type="Proteomes" id="UP001181355"/>
    </source>
</evidence>
<dbReference type="InterPro" id="IPR036259">
    <property type="entry name" value="MFS_trans_sf"/>
</dbReference>
<dbReference type="InterPro" id="IPR011701">
    <property type="entry name" value="MFS"/>
</dbReference>
<feature type="transmembrane region" description="Helical" evidence="6">
    <location>
        <begin position="177"/>
        <end position="195"/>
    </location>
</feature>
<protein>
    <submittedName>
        <fullName evidence="7">MFS transporter</fullName>
    </submittedName>
</protein>
<feature type="transmembrane region" description="Helical" evidence="6">
    <location>
        <begin position="327"/>
        <end position="351"/>
    </location>
</feature>
<dbReference type="PANTHER" id="PTHR12778:SF10">
    <property type="entry name" value="MAJOR FACILITATOR SUPERFAMILY DOMAIN-CONTAINING PROTEIN 3"/>
    <property type="match status" value="1"/>
</dbReference>
<dbReference type="Proteomes" id="UP001181355">
    <property type="component" value="Chromosome"/>
</dbReference>
<feature type="transmembrane region" description="Helical" evidence="6">
    <location>
        <begin position="47"/>
        <end position="64"/>
    </location>
</feature>
<organism evidence="7 8">
    <name type="scientific">Undibacterium cyanobacteriorum</name>
    <dbReference type="NCBI Taxonomy" id="3073561"/>
    <lineage>
        <taxon>Bacteria</taxon>
        <taxon>Pseudomonadati</taxon>
        <taxon>Pseudomonadota</taxon>
        <taxon>Betaproteobacteria</taxon>
        <taxon>Burkholderiales</taxon>
        <taxon>Oxalobacteraceae</taxon>
        <taxon>Undibacterium</taxon>
    </lineage>
</organism>
<feature type="transmembrane region" description="Helical" evidence="6">
    <location>
        <begin position="139"/>
        <end position="165"/>
    </location>
</feature>
<sequence>MSNPSSPVRSPFLWIPSLYFAQGLPFFAVNTLVLYMYKSLGYENSTITFWTGLVGFVWVFKPLWSPFLELVQSKKFVIIMFQMIGGVSLGLLASSLHLPSFFAVSIAMLFVAAVAAATHDIAADGLYIETLDSVQQAKFVGWMGAAFNIARVFSTGALVSLAGYLEKSMTAVTAWSYVYGIAGAILILIALYHTWSLPDVRTERSTKTASEIYQTLSEVIVEFFKKPGIWLSILFILLFRAAEGQIQTIGPLFLKEARASGGLGLDNAVIGSLYGVIGSLCFIAGSLLGGYFTAKLSLKKALPWLVVVMNLPNVVFCFLSMTQTENYVFIATCLGIEMFGYGFGFVGLILYMMQVVAVGKFKTAHYALATGVMQLGLVIPKMISGEIQTKLGYQNFFIWVLLSAIPVLLMTRFLNIPEKEASTNA</sequence>
<evidence type="ECO:0000256" key="3">
    <source>
        <dbReference type="ARBA" id="ARBA00022692"/>
    </source>
</evidence>
<feature type="transmembrane region" description="Helical" evidence="6">
    <location>
        <begin position="101"/>
        <end position="119"/>
    </location>
</feature>
<evidence type="ECO:0000313" key="7">
    <source>
        <dbReference type="EMBL" id="WMW79476.1"/>
    </source>
</evidence>
<keyword evidence="3 6" id="KW-0812">Transmembrane</keyword>
<dbReference type="Pfam" id="PF07690">
    <property type="entry name" value="MFS_1"/>
    <property type="match status" value="1"/>
</dbReference>
<keyword evidence="8" id="KW-1185">Reference proteome</keyword>
<keyword evidence="5 6" id="KW-0472">Membrane</keyword>
<feature type="transmembrane region" description="Helical" evidence="6">
    <location>
        <begin position="12"/>
        <end position="35"/>
    </location>
</feature>
<evidence type="ECO:0000256" key="5">
    <source>
        <dbReference type="ARBA" id="ARBA00023136"/>
    </source>
</evidence>
<accession>A0ABY9RE24</accession>
<dbReference type="InterPro" id="IPR004752">
    <property type="entry name" value="AmpG_permease/AT-1"/>
</dbReference>
<feature type="transmembrane region" description="Helical" evidence="6">
    <location>
        <begin position="396"/>
        <end position="414"/>
    </location>
</feature>
<feature type="transmembrane region" description="Helical" evidence="6">
    <location>
        <begin position="76"/>
        <end position="94"/>
    </location>
</feature>
<evidence type="ECO:0000256" key="1">
    <source>
        <dbReference type="ARBA" id="ARBA00004141"/>
    </source>
</evidence>
<evidence type="ECO:0000256" key="4">
    <source>
        <dbReference type="ARBA" id="ARBA00022989"/>
    </source>
</evidence>
<dbReference type="PANTHER" id="PTHR12778">
    <property type="entry name" value="SOLUTE CARRIER FAMILY 33 ACETYL-COA TRANSPORTER -RELATED"/>
    <property type="match status" value="1"/>
</dbReference>
<dbReference type="RefSeq" id="WP_309480973.1">
    <property type="nucleotide sequence ID" value="NZ_CP133720.1"/>
</dbReference>
<comment type="subcellular location">
    <subcellularLocation>
        <location evidence="1">Membrane</location>
        <topology evidence="1">Multi-pass membrane protein</topology>
    </subcellularLocation>
</comment>
<keyword evidence="2" id="KW-0813">Transport</keyword>
<proteinExistence type="predicted"/>
<feature type="transmembrane region" description="Helical" evidence="6">
    <location>
        <begin position="273"/>
        <end position="294"/>
    </location>
</feature>